<sequence>MTFQDSDFVHFASQLAQPDLNGWDYYIQTPDFKVYRKKSMRNPNLFEYKCIGAYKNVKPHVLARVYLDLEYRRQWDRNMLGYQELRPDKFHYTIKYPWPMSNRDYVYEIVKRKVVQQDGSSAYVILGDSIKDHDVPVKNGVVRIDNYLQKVAIHATEDGNGSAVVLDYFDDPKGNIPTAVINWAAKTGVPGFMKSLQDACIKFQKDHPDFTPDTDETTTIQA</sequence>
<comment type="subunit">
    <text evidence="8">Interacts with ACOT13/THEM2.</text>
</comment>
<comment type="subcellular location">
    <subcellularLocation>
        <location evidence="1">Cytoplasm</location>
    </subcellularLocation>
</comment>
<dbReference type="Pfam" id="PF01852">
    <property type="entry name" value="START"/>
    <property type="match status" value="1"/>
</dbReference>
<dbReference type="InterPro" id="IPR051213">
    <property type="entry name" value="START_lipid_transfer"/>
</dbReference>
<dbReference type="GO" id="GO:0008289">
    <property type="term" value="F:lipid binding"/>
    <property type="evidence" value="ECO:0007669"/>
    <property type="project" value="UniProtKB-KW"/>
</dbReference>
<accession>A0A261XX45</accession>
<dbReference type="SUPFAM" id="SSF55961">
    <property type="entry name" value="Bet v1-like"/>
    <property type="match status" value="1"/>
</dbReference>
<keyword evidence="14" id="KW-1185">Reference proteome</keyword>
<dbReference type="PANTHER" id="PTHR19308:SF39">
    <property type="entry name" value="PHOSPHATIDYLCHOLINE TRANSFER PROTEIN"/>
    <property type="match status" value="1"/>
</dbReference>
<gene>
    <name evidence="13" type="ORF">BZG36_04921</name>
</gene>
<name>A0A261XX45_9FUNG</name>
<evidence type="ECO:0000256" key="7">
    <source>
        <dbReference type="ARBA" id="ARBA00023121"/>
    </source>
</evidence>
<keyword evidence="6" id="KW-0445">Lipid transport</keyword>
<keyword evidence="7" id="KW-0446">Lipid-binding</keyword>
<evidence type="ECO:0000259" key="12">
    <source>
        <dbReference type="PROSITE" id="PS50848"/>
    </source>
</evidence>
<keyword evidence="4" id="KW-0597">Phosphoprotein</keyword>
<comment type="caution">
    <text evidence="13">The sequence shown here is derived from an EMBL/GenBank/DDBJ whole genome shotgun (WGS) entry which is preliminary data.</text>
</comment>
<evidence type="ECO:0000313" key="13">
    <source>
        <dbReference type="EMBL" id="OZJ02898.1"/>
    </source>
</evidence>
<protein>
    <recommendedName>
        <fullName evidence="9">Phosphatidylcholine transfer protein</fullName>
    </recommendedName>
    <alternativeName>
        <fullName evidence="11">START domain-containing protein 2</fullName>
    </alternativeName>
    <alternativeName>
        <fullName evidence="10">StAR-related lipid transfer protein 2</fullName>
    </alternativeName>
</protein>
<evidence type="ECO:0000256" key="8">
    <source>
        <dbReference type="ARBA" id="ARBA00063535"/>
    </source>
</evidence>
<dbReference type="FunFam" id="3.30.530.20:FF:000017">
    <property type="entry name" value="Phosphatidylcholine transfer protein, putative"/>
    <property type="match status" value="1"/>
</dbReference>
<dbReference type="PANTHER" id="PTHR19308">
    <property type="entry name" value="PHOSPHATIDYLCHOLINE TRANSFER PROTEIN"/>
    <property type="match status" value="1"/>
</dbReference>
<evidence type="ECO:0000256" key="4">
    <source>
        <dbReference type="ARBA" id="ARBA00022553"/>
    </source>
</evidence>
<dbReference type="InterPro" id="IPR023393">
    <property type="entry name" value="START-like_dom_sf"/>
</dbReference>
<evidence type="ECO:0000256" key="2">
    <source>
        <dbReference type="ARBA" id="ARBA00022448"/>
    </source>
</evidence>
<reference evidence="13 14" key="1">
    <citation type="journal article" date="2017" name="Mycologia">
        <title>Bifiguratus adelaidae, gen. et sp. nov., a new member of Mucoromycotina in endophytic and soil-dwelling habitats.</title>
        <authorList>
            <person name="Torres-Cruz T.J."/>
            <person name="Billingsley Tobias T.L."/>
            <person name="Almatruk M."/>
            <person name="Hesse C."/>
            <person name="Kuske C.R."/>
            <person name="Desiro A."/>
            <person name="Benucci G.M."/>
            <person name="Bonito G."/>
            <person name="Stajich J.E."/>
            <person name="Dunlap C."/>
            <person name="Arnold A.E."/>
            <person name="Porras-Alfaro A."/>
        </authorList>
    </citation>
    <scope>NUCLEOTIDE SEQUENCE [LARGE SCALE GENOMIC DNA]</scope>
    <source>
        <strain evidence="13 14">AZ0501</strain>
    </source>
</reference>
<feature type="domain" description="START" evidence="12">
    <location>
        <begin position="14"/>
        <end position="205"/>
    </location>
</feature>
<dbReference type="Gene3D" id="3.30.530.20">
    <property type="match status" value="1"/>
</dbReference>
<proteinExistence type="predicted"/>
<evidence type="ECO:0000256" key="1">
    <source>
        <dbReference type="ARBA" id="ARBA00004496"/>
    </source>
</evidence>
<dbReference type="InterPro" id="IPR002913">
    <property type="entry name" value="START_lipid-bd_dom"/>
</dbReference>
<dbReference type="OrthoDB" id="1295045at2759"/>
<dbReference type="GO" id="GO:0005829">
    <property type="term" value="C:cytosol"/>
    <property type="evidence" value="ECO:0007669"/>
    <property type="project" value="UniProtKB-ARBA"/>
</dbReference>
<organism evidence="13 14">
    <name type="scientific">Bifiguratus adelaidae</name>
    <dbReference type="NCBI Taxonomy" id="1938954"/>
    <lineage>
        <taxon>Eukaryota</taxon>
        <taxon>Fungi</taxon>
        <taxon>Fungi incertae sedis</taxon>
        <taxon>Mucoromycota</taxon>
        <taxon>Mucoromycotina</taxon>
        <taxon>Endogonomycetes</taxon>
        <taxon>Endogonales</taxon>
        <taxon>Endogonales incertae sedis</taxon>
        <taxon>Bifiguratus</taxon>
    </lineage>
</organism>
<dbReference type="GO" id="GO:0006869">
    <property type="term" value="P:lipid transport"/>
    <property type="evidence" value="ECO:0007669"/>
    <property type="project" value="UniProtKB-KW"/>
</dbReference>
<evidence type="ECO:0000256" key="5">
    <source>
        <dbReference type="ARBA" id="ARBA00022990"/>
    </source>
</evidence>
<evidence type="ECO:0000256" key="10">
    <source>
        <dbReference type="ARBA" id="ARBA00077188"/>
    </source>
</evidence>
<evidence type="ECO:0000256" key="3">
    <source>
        <dbReference type="ARBA" id="ARBA00022490"/>
    </source>
</evidence>
<evidence type="ECO:0000256" key="9">
    <source>
        <dbReference type="ARBA" id="ARBA00069061"/>
    </source>
</evidence>
<dbReference type="Proteomes" id="UP000242875">
    <property type="component" value="Unassembled WGS sequence"/>
</dbReference>
<dbReference type="AlphaFoldDB" id="A0A261XX45"/>
<keyword evidence="3" id="KW-0963">Cytoplasm</keyword>
<dbReference type="EMBL" id="MVBO01000118">
    <property type="protein sequence ID" value="OZJ02898.1"/>
    <property type="molecule type" value="Genomic_DNA"/>
</dbReference>
<evidence type="ECO:0000256" key="11">
    <source>
        <dbReference type="ARBA" id="ARBA00079049"/>
    </source>
</evidence>
<keyword evidence="5" id="KW-0007">Acetylation</keyword>
<evidence type="ECO:0000256" key="6">
    <source>
        <dbReference type="ARBA" id="ARBA00023055"/>
    </source>
</evidence>
<dbReference type="PROSITE" id="PS50848">
    <property type="entry name" value="START"/>
    <property type="match status" value="1"/>
</dbReference>
<evidence type="ECO:0000313" key="14">
    <source>
        <dbReference type="Proteomes" id="UP000242875"/>
    </source>
</evidence>
<dbReference type="SMART" id="SM00234">
    <property type="entry name" value="START"/>
    <property type="match status" value="1"/>
</dbReference>
<keyword evidence="2" id="KW-0813">Transport</keyword>